<feature type="region of interest" description="Disordered" evidence="1">
    <location>
        <begin position="1"/>
        <end position="29"/>
    </location>
</feature>
<accession>A0ABQ9CTX1</accession>
<keyword evidence="3" id="KW-1185">Reference proteome</keyword>
<evidence type="ECO:0000313" key="2">
    <source>
        <dbReference type="EMBL" id="KAJ7409162.1"/>
    </source>
</evidence>
<name>A0ABQ9CTX1_9PASS</name>
<evidence type="ECO:0000256" key="1">
    <source>
        <dbReference type="SAM" id="MobiDB-lite"/>
    </source>
</evidence>
<proteinExistence type="predicted"/>
<gene>
    <name evidence="2" type="ORF">WISP_116266</name>
</gene>
<organism evidence="2 3">
    <name type="scientific">Willisornis vidua</name>
    <name type="common">Xingu scale-backed antbird</name>
    <dbReference type="NCBI Taxonomy" id="1566151"/>
    <lineage>
        <taxon>Eukaryota</taxon>
        <taxon>Metazoa</taxon>
        <taxon>Chordata</taxon>
        <taxon>Craniata</taxon>
        <taxon>Vertebrata</taxon>
        <taxon>Euteleostomi</taxon>
        <taxon>Archelosauria</taxon>
        <taxon>Archosauria</taxon>
        <taxon>Dinosauria</taxon>
        <taxon>Saurischia</taxon>
        <taxon>Theropoda</taxon>
        <taxon>Coelurosauria</taxon>
        <taxon>Aves</taxon>
        <taxon>Neognathae</taxon>
        <taxon>Neoaves</taxon>
        <taxon>Telluraves</taxon>
        <taxon>Australaves</taxon>
        <taxon>Passeriformes</taxon>
        <taxon>Thamnophilidae</taxon>
        <taxon>Willisornis</taxon>
    </lineage>
</organism>
<evidence type="ECO:0000313" key="3">
    <source>
        <dbReference type="Proteomes" id="UP001145742"/>
    </source>
</evidence>
<dbReference type="EMBL" id="WHWB01034489">
    <property type="protein sequence ID" value="KAJ7409162.1"/>
    <property type="molecule type" value="Genomic_DNA"/>
</dbReference>
<reference evidence="2" key="1">
    <citation type="submission" date="2019-10" db="EMBL/GenBank/DDBJ databases">
        <authorList>
            <person name="Soares A.E.R."/>
            <person name="Aleixo A."/>
            <person name="Schneider P."/>
            <person name="Miyaki C.Y."/>
            <person name="Schneider M.P."/>
            <person name="Mello C."/>
            <person name="Vasconcelos A.T.R."/>
        </authorList>
    </citation>
    <scope>NUCLEOTIDE SEQUENCE</scope>
    <source>
        <tissue evidence="2">Muscle</tissue>
    </source>
</reference>
<comment type="caution">
    <text evidence="2">The sequence shown here is derived from an EMBL/GenBank/DDBJ whole genome shotgun (WGS) entry which is preliminary data.</text>
</comment>
<dbReference type="Proteomes" id="UP001145742">
    <property type="component" value="Unassembled WGS sequence"/>
</dbReference>
<protein>
    <submittedName>
        <fullName evidence="2">Uncharacterized protein</fullName>
    </submittedName>
</protein>
<sequence>MGIEESTEIQQRQTQGPAPGEQQPHTPVQAGKQLCREAPGVLVANKLPMSQLCVLGAKKANGILWSIRKSIVSREGGDTAPLLSPSTAHLECCVQYWAPQQKRDMELLEWVQWRAMNMMKGLKHLSCKNWLRELGLFSIKKRQLRGHHQCRKYLQGRVSRGWSQALVRDVKQ</sequence>